<proteinExistence type="predicted"/>
<keyword evidence="6" id="KW-0472">Membrane</keyword>
<keyword evidence="4" id="KW-0418">Kinase</keyword>
<evidence type="ECO:0000256" key="2">
    <source>
        <dbReference type="ARBA" id="ARBA00012438"/>
    </source>
</evidence>
<reference evidence="9" key="1">
    <citation type="submission" date="2015-01" db="EMBL/GenBank/DDBJ databases">
        <title>Flavisolibacter sp./LCS9/ whole genome sequencing.</title>
        <authorList>
            <person name="Kim M.K."/>
            <person name="Srinivasan S."/>
            <person name="Lee J.-J."/>
        </authorList>
    </citation>
    <scope>NUCLEOTIDE SEQUENCE [LARGE SCALE GENOMIC DNA]</scope>
    <source>
        <strain evidence="9">LCS9</strain>
    </source>
</reference>
<gene>
    <name evidence="8" type="ORF">SY85_08360</name>
</gene>
<dbReference type="Proteomes" id="UP000077177">
    <property type="component" value="Chromosome"/>
</dbReference>
<evidence type="ECO:0000256" key="3">
    <source>
        <dbReference type="ARBA" id="ARBA00022679"/>
    </source>
</evidence>
<reference evidence="8 9" key="2">
    <citation type="journal article" date="2016" name="Int. J. Syst. Evol. Microbiol.">
        <title>Flavisolibacter tropicus sp. nov., isolated from tropical soil.</title>
        <authorList>
            <person name="Lee J.J."/>
            <person name="Kang M.S."/>
            <person name="Kim G.S."/>
            <person name="Lee C.S."/>
            <person name="Lim S."/>
            <person name="Lee J."/>
            <person name="Roh S.H."/>
            <person name="Kang H."/>
            <person name="Ha J.M."/>
            <person name="Bae S."/>
            <person name="Jung H.Y."/>
            <person name="Kim M.K."/>
        </authorList>
    </citation>
    <scope>NUCLEOTIDE SEQUENCE [LARGE SCALE GENOMIC DNA]</scope>
    <source>
        <strain evidence="8 9">LCS9</strain>
    </source>
</reference>
<keyword evidence="3" id="KW-0808">Transferase</keyword>
<dbReference type="PANTHER" id="PTHR24421:SF10">
    <property type="entry name" value="NITRATE_NITRITE SENSOR PROTEIN NARQ"/>
    <property type="match status" value="1"/>
</dbReference>
<keyword evidence="5" id="KW-0902">Two-component regulatory system</keyword>
<name>A0A172TTT7_9BACT</name>
<dbReference type="GO" id="GO:0000160">
    <property type="term" value="P:phosphorelay signal transduction system"/>
    <property type="evidence" value="ECO:0007669"/>
    <property type="project" value="UniProtKB-KW"/>
</dbReference>
<evidence type="ECO:0000313" key="8">
    <source>
        <dbReference type="EMBL" id="ANE50509.1"/>
    </source>
</evidence>
<dbReference type="EMBL" id="CP011390">
    <property type="protein sequence ID" value="ANE50509.1"/>
    <property type="molecule type" value="Genomic_DNA"/>
</dbReference>
<feature type="domain" description="Histidine kinase" evidence="7">
    <location>
        <begin position="61"/>
        <end position="250"/>
    </location>
</feature>
<keyword evidence="6" id="KW-0812">Transmembrane</keyword>
<evidence type="ECO:0000256" key="4">
    <source>
        <dbReference type="ARBA" id="ARBA00022777"/>
    </source>
</evidence>
<dbReference type="AlphaFoldDB" id="A0A172TTT7"/>
<dbReference type="Pfam" id="PF02518">
    <property type="entry name" value="HATPase_c"/>
    <property type="match status" value="1"/>
</dbReference>
<dbReference type="InterPro" id="IPR005467">
    <property type="entry name" value="His_kinase_dom"/>
</dbReference>
<dbReference type="KEGG" id="fla:SY85_08360"/>
<dbReference type="InterPro" id="IPR050482">
    <property type="entry name" value="Sensor_HK_TwoCompSys"/>
</dbReference>
<dbReference type="Gene3D" id="3.30.565.10">
    <property type="entry name" value="Histidine kinase-like ATPase, C-terminal domain"/>
    <property type="match status" value="1"/>
</dbReference>
<evidence type="ECO:0000256" key="6">
    <source>
        <dbReference type="SAM" id="Phobius"/>
    </source>
</evidence>
<comment type="catalytic activity">
    <reaction evidence="1">
        <text>ATP + protein L-histidine = ADP + protein N-phospho-L-histidine.</text>
        <dbReference type="EC" id="2.7.13.3"/>
    </reaction>
</comment>
<protein>
    <recommendedName>
        <fullName evidence="2">histidine kinase</fullName>
        <ecNumber evidence="2">2.7.13.3</ecNumber>
    </recommendedName>
</protein>
<dbReference type="InterPro" id="IPR036890">
    <property type="entry name" value="HATPase_C_sf"/>
</dbReference>
<dbReference type="EC" id="2.7.13.3" evidence="2"/>
<evidence type="ECO:0000259" key="7">
    <source>
        <dbReference type="PROSITE" id="PS50109"/>
    </source>
</evidence>
<dbReference type="OrthoDB" id="5401121at2"/>
<dbReference type="InterPro" id="IPR003594">
    <property type="entry name" value="HATPase_dom"/>
</dbReference>
<dbReference type="SUPFAM" id="SSF55874">
    <property type="entry name" value="ATPase domain of HSP90 chaperone/DNA topoisomerase II/histidine kinase"/>
    <property type="match status" value="1"/>
</dbReference>
<evidence type="ECO:0000313" key="9">
    <source>
        <dbReference type="Proteomes" id="UP000077177"/>
    </source>
</evidence>
<organism evidence="8 9">
    <name type="scientific">Flavisolibacter tropicus</name>
    <dbReference type="NCBI Taxonomy" id="1492898"/>
    <lineage>
        <taxon>Bacteria</taxon>
        <taxon>Pseudomonadati</taxon>
        <taxon>Bacteroidota</taxon>
        <taxon>Chitinophagia</taxon>
        <taxon>Chitinophagales</taxon>
        <taxon>Chitinophagaceae</taxon>
        <taxon>Flavisolibacter</taxon>
    </lineage>
</organism>
<dbReference type="PANTHER" id="PTHR24421">
    <property type="entry name" value="NITRATE/NITRITE SENSOR PROTEIN NARX-RELATED"/>
    <property type="match status" value="1"/>
</dbReference>
<keyword evidence="9" id="KW-1185">Reference proteome</keyword>
<evidence type="ECO:0000256" key="1">
    <source>
        <dbReference type="ARBA" id="ARBA00000085"/>
    </source>
</evidence>
<dbReference type="CDD" id="cd16917">
    <property type="entry name" value="HATPase_UhpB-NarQ-NarX-like"/>
    <property type="match status" value="1"/>
</dbReference>
<keyword evidence="6" id="KW-1133">Transmembrane helix</keyword>
<dbReference type="GO" id="GO:0004673">
    <property type="term" value="F:protein histidine kinase activity"/>
    <property type="evidence" value="ECO:0007669"/>
    <property type="project" value="UniProtKB-EC"/>
</dbReference>
<dbReference type="PROSITE" id="PS50109">
    <property type="entry name" value="HIS_KIN"/>
    <property type="match status" value="1"/>
</dbReference>
<feature type="transmembrane region" description="Helical" evidence="6">
    <location>
        <begin position="6"/>
        <end position="28"/>
    </location>
</feature>
<evidence type="ECO:0000256" key="5">
    <source>
        <dbReference type="ARBA" id="ARBA00023012"/>
    </source>
</evidence>
<dbReference type="RefSeq" id="WP_066403474.1">
    <property type="nucleotide sequence ID" value="NZ_CP011390.1"/>
</dbReference>
<dbReference type="SMART" id="SM00387">
    <property type="entry name" value="HATPase_c"/>
    <property type="match status" value="1"/>
</dbReference>
<sequence>MQQLQFYAVFIGITVILGTVLISFIVLLSKAQQRKKAEYNRLNLLAEVTAQEKDRARITYQLHEDFGATLSAIRMGISTFQLQRPDDRLRQEQFKVFIDDIITKIRTIATDFLPGTIQQKWLVAALREFVHTVQKEQPAIQIILEADDLPELSEYKTINLYRIVQEIVYNTIKHARATTLLINIRHDDKRILLTTQDNGVGFNYRKELERQKGIGLHNLANRILLLSGTVDVLSETEKGTLYMIQIPLAEGDVIE</sequence>
<accession>A0A172TTT7</accession>
<dbReference type="STRING" id="1492898.SY85_08360"/>